<organism evidence="1 2">
    <name type="scientific">Celeribacter halophilus</name>
    <dbReference type="NCBI Taxonomy" id="576117"/>
    <lineage>
        <taxon>Bacteria</taxon>
        <taxon>Pseudomonadati</taxon>
        <taxon>Pseudomonadota</taxon>
        <taxon>Alphaproteobacteria</taxon>
        <taxon>Rhodobacterales</taxon>
        <taxon>Roseobacteraceae</taxon>
        <taxon>Celeribacter</taxon>
    </lineage>
</organism>
<protein>
    <recommendedName>
        <fullName evidence="3">DUF1289 domain-containing protein</fullName>
    </recommendedName>
</protein>
<gene>
    <name evidence="1" type="ORF">SAMN04488138_10831</name>
</gene>
<dbReference type="STRING" id="576117.SAMN04488138_10831"/>
<dbReference type="Pfam" id="PF06945">
    <property type="entry name" value="DUF1289"/>
    <property type="match status" value="1"/>
</dbReference>
<dbReference type="AlphaFoldDB" id="A0A1I3TC01"/>
<dbReference type="OrthoDB" id="9811423at2"/>
<reference evidence="1 2" key="1">
    <citation type="submission" date="2016-10" db="EMBL/GenBank/DDBJ databases">
        <authorList>
            <person name="de Groot N.N."/>
        </authorList>
    </citation>
    <scope>NUCLEOTIDE SEQUENCE [LARGE SCALE GENOMIC DNA]</scope>
    <source>
        <strain evidence="1 2">CGMCC 1.8891</strain>
    </source>
</reference>
<keyword evidence="2" id="KW-1185">Reference proteome</keyword>
<evidence type="ECO:0000313" key="1">
    <source>
        <dbReference type="EMBL" id="SFJ68032.1"/>
    </source>
</evidence>
<dbReference type="GeneID" id="98665521"/>
<evidence type="ECO:0000313" key="2">
    <source>
        <dbReference type="Proteomes" id="UP000183299"/>
    </source>
</evidence>
<evidence type="ECO:0008006" key="3">
    <source>
        <dbReference type="Google" id="ProtNLM"/>
    </source>
</evidence>
<dbReference type="Proteomes" id="UP000183299">
    <property type="component" value="Unassembled WGS sequence"/>
</dbReference>
<dbReference type="PANTHER" id="PTHR35175">
    <property type="entry name" value="DUF1289 DOMAIN-CONTAINING PROTEIN"/>
    <property type="match status" value="1"/>
</dbReference>
<dbReference type="EMBL" id="FORY01000008">
    <property type="protein sequence ID" value="SFJ68032.1"/>
    <property type="molecule type" value="Genomic_DNA"/>
</dbReference>
<proteinExistence type="predicted"/>
<name>A0A1I3TC01_9RHOB</name>
<accession>A0A1I3TC01</accession>
<sequence length="61" mass="6890">MGQNGKIESPCTNICQIHPETRLCIGCARSIEEIMDWARMSANERATIMADLQKRQPRSKA</sequence>
<dbReference type="InterPro" id="IPR010710">
    <property type="entry name" value="DUF1289"/>
</dbReference>
<dbReference type="RefSeq" id="WP_066600206.1">
    <property type="nucleotide sequence ID" value="NZ_FORY01000008.1"/>
</dbReference>
<dbReference type="PANTHER" id="PTHR35175:SF2">
    <property type="entry name" value="DUF1289 DOMAIN-CONTAINING PROTEIN"/>
    <property type="match status" value="1"/>
</dbReference>